<accession>A0A948TNE4</accession>
<keyword evidence="5" id="KW-0564">Palmitate</keyword>
<sequence length="338" mass="38186">MNKSFFALWTKFLPVVIGLLLTGTVASCVYDDKAADCDNVIFRFIYYADGEENVIQDYLHGIDVYIFDGKGKLAAKAHLTEQEIRAGMPLELDLPDGIYHAVAFGNDFDNTSLENVLTPVDLERISMYNPNSEKQTNDRNYFGKHTFEVTSSEEYFRPVVEETVEMKSAHTELRIGVKGLPGPENPERMPYYIELSGAVPAMDINGNPTGSGTNDYRPVLRWNPNTGTYISELSFFRRNGHGEDGRNPEAELEQTTRNIYVRVYAADGTPMTEPISLWEFLKRNLSGKEIREVGALQEQQLDMRIEFSSPDEKNPEMLTYVVLLKWSITDGSIGFGDD</sequence>
<dbReference type="GO" id="GO:0009279">
    <property type="term" value="C:cell outer membrane"/>
    <property type="evidence" value="ECO:0007669"/>
    <property type="project" value="UniProtKB-SubCell"/>
</dbReference>
<keyword evidence="3 8" id="KW-0732">Signal</keyword>
<dbReference type="PROSITE" id="PS51257">
    <property type="entry name" value="PROKAR_LIPOPROTEIN"/>
    <property type="match status" value="1"/>
</dbReference>
<comment type="subcellular location">
    <subcellularLocation>
        <location evidence="1">Cell outer membrane</location>
    </subcellularLocation>
</comment>
<evidence type="ECO:0000313" key="10">
    <source>
        <dbReference type="Proteomes" id="UP000784286"/>
    </source>
</evidence>
<reference evidence="9" key="1">
    <citation type="journal article" date="2021" name="PeerJ">
        <title>Extensive microbial diversity within the chicken gut microbiome revealed by metagenomics and culture.</title>
        <authorList>
            <person name="Gilroy R."/>
            <person name="Ravi A."/>
            <person name="Getino M."/>
            <person name="Pursley I."/>
            <person name="Horton D.L."/>
            <person name="Alikhan N.F."/>
            <person name="Baker D."/>
            <person name="Gharbi K."/>
            <person name="Hall N."/>
            <person name="Watson M."/>
            <person name="Adriaenssens E.M."/>
            <person name="Foster-Nyarko E."/>
            <person name="Jarju S."/>
            <person name="Secka A."/>
            <person name="Antonio M."/>
            <person name="Oren A."/>
            <person name="Chaudhuri R.R."/>
            <person name="La Ragione R."/>
            <person name="Hildebrand F."/>
            <person name="Pallen M.J."/>
        </authorList>
    </citation>
    <scope>NUCLEOTIDE SEQUENCE</scope>
    <source>
        <strain evidence="9">8470</strain>
    </source>
</reference>
<comment type="caution">
    <text evidence="9">The sequence shown here is derived from an EMBL/GenBank/DDBJ whole genome shotgun (WGS) entry which is preliminary data.</text>
</comment>
<proteinExistence type="inferred from homology"/>
<evidence type="ECO:0000313" key="9">
    <source>
        <dbReference type="EMBL" id="MBU3856504.1"/>
    </source>
</evidence>
<dbReference type="Proteomes" id="UP000784286">
    <property type="component" value="Unassembled WGS sequence"/>
</dbReference>
<feature type="signal peptide" evidence="8">
    <location>
        <begin position="1"/>
        <end position="28"/>
    </location>
</feature>
<evidence type="ECO:0000256" key="8">
    <source>
        <dbReference type="SAM" id="SignalP"/>
    </source>
</evidence>
<dbReference type="EMBL" id="JAHLFJ010000076">
    <property type="protein sequence ID" value="MBU3856504.1"/>
    <property type="molecule type" value="Genomic_DNA"/>
</dbReference>
<evidence type="ECO:0000256" key="3">
    <source>
        <dbReference type="ARBA" id="ARBA00022729"/>
    </source>
</evidence>
<evidence type="ECO:0000256" key="6">
    <source>
        <dbReference type="ARBA" id="ARBA00023237"/>
    </source>
</evidence>
<organism evidence="9 10">
    <name type="scientific">Candidatus Phocaeicola excrementipullorum</name>
    <dbReference type="NCBI Taxonomy" id="2838731"/>
    <lineage>
        <taxon>Bacteria</taxon>
        <taxon>Pseudomonadati</taxon>
        <taxon>Bacteroidota</taxon>
        <taxon>Bacteroidia</taxon>
        <taxon>Bacteroidales</taxon>
        <taxon>Bacteroidaceae</taxon>
        <taxon>Phocaeicola</taxon>
    </lineage>
</organism>
<comment type="similarity">
    <text evidence="2">Belongs to the bacteroidetes fimbrillin superfamily. FimB/Mfa2 family.</text>
</comment>
<dbReference type="Pfam" id="PF08842">
    <property type="entry name" value="Mfa2"/>
    <property type="match status" value="1"/>
</dbReference>
<evidence type="ECO:0000256" key="1">
    <source>
        <dbReference type="ARBA" id="ARBA00004442"/>
    </source>
</evidence>
<dbReference type="Gene3D" id="2.60.40.2100">
    <property type="match status" value="1"/>
</dbReference>
<evidence type="ECO:0000256" key="7">
    <source>
        <dbReference type="ARBA" id="ARBA00023288"/>
    </source>
</evidence>
<protein>
    <submittedName>
        <fullName evidence="9">FimB/Mfa2 family fimbrial subunit</fullName>
    </submittedName>
</protein>
<evidence type="ECO:0000256" key="4">
    <source>
        <dbReference type="ARBA" id="ARBA00023136"/>
    </source>
</evidence>
<name>A0A948TNE4_9BACT</name>
<dbReference type="InterPro" id="IPR014941">
    <property type="entry name" value="FimB/Mfa2/Mfa3"/>
</dbReference>
<keyword evidence="6" id="KW-0998">Cell outer membrane</keyword>
<dbReference type="AlphaFoldDB" id="A0A948TNE4"/>
<reference evidence="9" key="2">
    <citation type="submission" date="2021-04" db="EMBL/GenBank/DDBJ databases">
        <authorList>
            <person name="Gilroy R."/>
        </authorList>
    </citation>
    <scope>NUCLEOTIDE SEQUENCE</scope>
    <source>
        <strain evidence="9">8470</strain>
    </source>
</reference>
<evidence type="ECO:0000256" key="5">
    <source>
        <dbReference type="ARBA" id="ARBA00023139"/>
    </source>
</evidence>
<keyword evidence="7" id="KW-0449">Lipoprotein</keyword>
<feature type="chain" id="PRO_5037484697" evidence="8">
    <location>
        <begin position="29"/>
        <end position="338"/>
    </location>
</feature>
<evidence type="ECO:0000256" key="2">
    <source>
        <dbReference type="ARBA" id="ARBA00007248"/>
    </source>
</evidence>
<gene>
    <name evidence="9" type="ORF">H9928_08120</name>
</gene>
<keyword evidence="4" id="KW-0472">Membrane</keyword>